<evidence type="ECO:0000313" key="1">
    <source>
        <dbReference type="EMBL" id="XCI28213.1"/>
    </source>
</evidence>
<gene>
    <name evidence="1" type="ORF">PRVXH_002163</name>
</gene>
<reference evidence="1" key="2">
    <citation type="submission" date="2024-06" db="EMBL/GenBank/DDBJ databases">
        <authorList>
            <person name="Petrova K.O."/>
            <person name="Toshchakov S.V."/>
            <person name="Boltjanskaja Y.V."/>
            <person name="Kevbrin V.V."/>
        </authorList>
    </citation>
    <scope>NUCLEOTIDE SEQUENCE</scope>
    <source>
        <strain evidence="1">Z-710</strain>
    </source>
</reference>
<dbReference type="AlphaFoldDB" id="A0AAU8HSN2"/>
<dbReference type="EMBL" id="CP159485">
    <property type="protein sequence ID" value="XCI28213.1"/>
    <property type="molecule type" value="Genomic_DNA"/>
</dbReference>
<protein>
    <submittedName>
        <fullName evidence="1">Uncharacterized protein</fullName>
    </submittedName>
</protein>
<name>A0AAU8HSN2_9FIRM</name>
<proteinExistence type="predicted"/>
<reference evidence="1" key="1">
    <citation type="journal article" date="2018" name="Antonie Van Leeuwenhoek">
        <title>Proteinivorax hydrogeniformans sp. nov., an anaerobic, haloalkaliphilic bacterium fermenting proteinaceous compounds with high hydrogen production.</title>
        <authorList>
            <person name="Boltyanskaya Y."/>
            <person name="Detkova E."/>
            <person name="Pimenov N."/>
            <person name="Kevbrin V."/>
        </authorList>
    </citation>
    <scope>NUCLEOTIDE SEQUENCE</scope>
    <source>
        <strain evidence="1">Z-710</strain>
    </source>
</reference>
<accession>A0AAU8HSN2</accession>
<dbReference type="RefSeq" id="WP_353892789.1">
    <property type="nucleotide sequence ID" value="NZ_CP159485.1"/>
</dbReference>
<sequence length="84" mass="9978">MSFDQYNQDQVIQMSVVDNNGCQNYGLNVFDRPKNTIKETVQLMKQIEEMEDGPEKQKIMQELSKDNHRRMFMGKTQMEKCRLS</sequence>
<organism evidence="1">
    <name type="scientific">Proteinivorax hydrogeniformans</name>
    <dbReference type="NCBI Taxonomy" id="1826727"/>
    <lineage>
        <taxon>Bacteria</taxon>
        <taxon>Bacillati</taxon>
        <taxon>Bacillota</taxon>
        <taxon>Clostridia</taxon>
        <taxon>Eubacteriales</taxon>
        <taxon>Proteinivoracaceae</taxon>
        <taxon>Proteinivorax</taxon>
    </lineage>
</organism>